<dbReference type="Pfam" id="PF00456">
    <property type="entry name" value="Transketolase_N"/>
    <property type="match status" value="1"/>
</dbReference>
<dbReference type="FunFam" id="3.40.50.920:FF:000003">
    <property type="entry name" value="Transketolase"/>
    <property type="match status" value="1"/>
</dbReference>
<dbReference type="InterPro" id="IPR020826">
    <property type="entry name" value="Transketolase_BS"/>
</dbReference>
<feature type="binding site" evidence="12">
    <location>
        <position position="188"/>
    </location>
    <ligand>
        <name>thiamine diphosphate</name>
        <dbReference type="ChEBI" id="CHEBI:58937"/>
    </ligand>
</feature>
<dbReference type="PROSITE" id="PS00801">
    <property type="entry name" value="TRANSKETOLASE_1"/>
    <property type="match status" value="1"/>
</dbReference>
<evidence type="ECO:0000256" key="11">
    <source>
        <dbReference type="PIRSR" id="PIRSR605478-2"/>
    </source>
</evidence>
<feature type="binding site" evidence="13">
    <location>
        <position position="190"/>
    </location>
    <ligand>
        <name>Mg(2+)</name>
        <dbReference type="ChEBI" id="CHEBI:18420"/>
    </ligand>
</feature>
<dbReference type="GO" id="GO:0006098">
    <property type="term" value="P:pentose-phosphate shunt"/>
    <property type="evidence" value="ECO:0007669"/>
    <property type="project" value="TreeGrafter"/>
</dbReference>
<evidence type="ECO:0000256" key="15">
    <source>
        <dbReference type="RuleBase" id="RU004996"/>
    </source>
</evidence>
<dbReference type="Pfam" id="PF02779">
    <property type="entry name" value="Transket_pyr"/>
    <property type="match status" value="1"/>
</dbReference>
<feature type="binding site" evidence="11">
    <location>
        <position position="264"/>
    </location>
    <ligand>
        <name>substrate</name>
    </ligand>
</feature>
<feature type="binding site" evidence="12">
    <location>
        <position position="264"/>
    </location>
    <ligand>
        <name>thiamine diphosphate</name>
        <dbReference type="ChEBI" id="CHEBI:58937"/>
    </ligand>
</feature>
<dbReference type="Gene3D" id="3.40.50.920">
    <property type="match status" value="1"/>
</dbReference>
<feature type="site" description="Important for catalytic activity" evidence="14">
    <location>
        <position position="264"/>
    </location>
</feature>
<evidence type="ECO:0000256" key="7">
    <source>
        <dbReference type="ARBA" id="ARBA00022842"/>
    </source>
</evidence>
<dbReference type="InterPro" id="IPR005475">
    <property type="entry name" value="Transketolase-like_Pyr-bd"/>
</dbReference>
<feature type="binding site" evidence="11">
    <location>
        <position position="384"/>
    </location>
    <ligand>
        <name>substrate</name>
    </ligand>
</feature>
<gene>
    <name evidence="17" type="ORF">TRSC58_02117</name>
</gene>
<dbReference type="InterPro" id="IPR005474">
    <property type="entry name" value="Transketolase_N"/>
</dbReference>
<comment type="catalytic activity">
    <reaction evidence="9 15">
        <text>D-sedoheptulose 7-phosphate + D-glyceraldehyde 3-phosphate = aldehydo-D-ribose 5-phosphate + D-xylulose 5-phosphate</text>
        <dbReference type="Rhea" id="RHEA:10508"/>
        <dbReference type="ChEBI" id="CHEBI:57483"/>
        <dbReference type="ChEBI" id="CHEBI:57737"/>
        <dbReference type="ChEBI" id="CHEBI:58273"/>
        <dbReference type="ChEBI" id="CHEBI:59776"/>
        <dbReference type="EC" id="2.2.1.1"/>
    </reaction>
</comment>
<reference evidence="17 18" key="1">
    <citation type="submission" date="2013-07" db="EMBL/GenBank/DDBJ databases">
        <authorList>
            <person name="Stoco P.H."/>
            <person name="Wagner G."/>
            <person name="Gerber A."/>
            <person name="Zaha A."/>
            <person name="Thompson C."/>
            <person name="Bartholomeu D.C."/>
            <person name="Luckemeyer D.D."/>
            <person name="Bahia D."/>
            <person name="Loreto E."/>
            <person name="Prestes E.B."/>
            <person name="Lima F.M."/>
            <person name="Rodrigues-Luiz G."/>
            <person name="Vallejo G.A."/>
            <person name="Filho J.F."/>
            <person name="Monteiro K.M."/>
            <person name="Tyler K.M."/>
            <person name="de Almeida L.G."/>
            <person name="Ortiz M.F."/>
            <person name="Siervo M.A."/>
            <person name="de Moraes M.H."/>
            <person name="Cunha O.L."/>
            <person name="Mendonca-Neto R."/>
            <person name="Silva R."/>
            <person name="Teixeira S.M."/>
            <person name="Murta S.M."/>
            <person name="Sincero T.C."/>
            <person name="Mendes T.A."/>
            <person name="Urmenyi T.P."/>
            <person name="Silva V.G."/>
            <person name="da Rocha W.D."/>
            <person name="Andersson B."/>
            <person name="Romanha A.J."/>
            <person name="Steindel M."/>
            <person name="de Vasconcelos A.T."/>
            <person name="Grisard E.C."/>
        </authorList>
    </citation>
    <scope>NUCLEOTIDE SEQUENCE [LARGE SCALE GENOMIC DNA]</scope>
    <source>
        <strain evidence="17 18">SC58</strain>
    </source>
</reference>
<dbReference type="InterPro" id="IPR055152">
    <property type="entry name" value="Transketolase-like_C_2"/>
</dbReference>
<dbReference type="VEuPathDB" id="TriTrypDB:TRSC58_02117"/>
<dbReference type="FunFam" id="3.40.50.970:FF:000004">
    <property type="entry name" value="Transketolase"/>
    <property type="match status" value="1"/>
</dbReference>
<comment type="subunit">
    <text evidence="3 15">Homodimer.</text>
</comment>
<dbReference type="InterPro" id="IPR033247">
    <property type="entry name" value="Transketolase_fam"/>
</dbReference>
<evidence type="ECO:0000256" key="9">
    <source>
        <dbReference type="ARBA" id="ARBA00049473"/>
    </source>
</evidence>
<dbReference type="NCBIfam" id="TIGR00232">
    <property type="entry name" value="tktlase_bact"/>
    <property type="match status" value="1"/>
</dbReference>
<dbReference type="GO" id="GO:0005829">
    <property type="term" value="C:cytosol"/>
    <property type="evidence" value="ECO:0007669"/>
    <property type="project" value="TreeGrafter"/>
</dbReference>
<evidence type="ECO:0000313" key="17">
    <source>
        <dbReference type="EMBL" id="ESL10154.1"/>
    </source>
</evidence>
<feature type="binding site" evidence="11">
    <location>
        <position position="471"/>
    </location>
    <ligand>
        <name>substrate</name>
    </ligand>
</feature>
<dbReference type="InterPro" id="IPR005478">
    <property type="entry name" value="Transketolase_bac-like"/>
</dbReference>
<comment type="cofactor">
    <cofactor evidence="12">
        <name>thiamine diphosphate</name>
        <dbReference type="ChEBI" id="CHEBI:58937"/>
    </cofactor>
    <text evidence="12">Binds 1 thiamine pyrophosphate per subunit. During the reaction, the substrate forms a covalent intermediate with the cofactor.</text>
</comment>
<keyword evidence="5 15" id="KW-0808">Transferase</keyword>
<comment type="cofactor">
    <cofactor evidence="1">
        <name>Co(2+)</name>
        <dbReference type="ChEBI" id="CHEBI:48828"/>
    </cofactor>
</comment>
<proteinExistence type="inferred from homology"/>
<dbReference type="EC" id="2.2.1.1" evidence="4 15"/>
<dbReference type="EMBL" id="AUPL01002117">
    <property type="protein sequence ID" value="ESL10154.1"/>
    <property type="molecule type" value="Genomic_DNA"/>
</dbReference>
<feature type="domain" description="Transketolase-like pyrimidine-binding" evidence="16">
    <location>
        <begin position="354"/>
        <end position="528"/>
    </location>
</feature>
<keyword evidence="18" id="KW-1185">Reference proteome</keyword>
<evidence type="ECO:0000256" key="3">
    <source>
        <dbReference type="ARBA" id="ARBA00011738"/>
    </source>
</evidence>
<evidence type="ECO:0000259" key="16">
    <source>
        <dbReference type="SMART" id="SM00861"/>
    </source>
</evidence>
<sequence length="672" mass="72661">MTNTKKDELVTNCIRCLAADVVQKAKSGHPGAPLGMAPIAYLLWSEVMKYDSKDPSWMDRDRFVLSNGHACVLQYSMLHLSGYAVSMDDLKNFRQMDSCTPGHPERGVTPGIEVTTGPLGQGIAEGVGLAIAEAQLAATYNRPGHNIIDHWTYVFCGDGCLMEGVGQEALSLAGHLGLEKFVLVYDSNHISIDGSTDIAFTEHPKPKYEAMGFHVIVVDNGDTGFDAIRGALEECKRVKGKPKVIVLNTTIGFGSAIAGTAKVHGSPLGDSDIHQLKQRFGRDPSKKFDVEQEVYDVFKQHVAVCAKKHEEWKLAMKKYAAEFPKEAEVLDAQLKGELPSGWKSKLPLNDGSSIATRKADENTLAALFPLIPGLIGGSADLTPSNLTRPNSAVLVDFQRATPHGRYIRFGVREHAMCAIMNGLHAHGGYIPFGGTFLNFFGYALGAVRLSSLCHHHVVFVATHDSIGLGEDGPTHQPVELLAALRATPNLLVFRPGDQTETSAAWAVALENKKGPSIVCLSRQNTVPQSASSLEGVAKGAYVIHPAERPQLILVASGSEVSLAVDAAKVLAAELRVAVVSMPCQELFDQQPLDYQNSVFPVGVPVLSIEPYVNYGWEKYSHYHVGMSGFGASAPAEALYKRFNITTEHVTAMGRKLAAKYANGTAPEKRVRL</sequence>
<dbReference type="PANTHER" id="PTHR43522">
    <property type="entry name" value="TRANSKETOLASE"/>
    <property type="match status" value="1"/>
</dbReference>
<dbReference type="PROSITE" id="PS00802">
    <property type="entry name" value="TRANSKETOLASE_2"/>
    <property type="match status" value="1"/>
</dbReference>
<evidence type="ECO:0000256" key="12">
    <source>
        <dbReference type="PIRSR" id="PIRSR605478-3"/>
    </source>
</evidence>
<evidence type="ECO:0000256" key="5">
    <source>
        <dbReference type="ARBA" id="ARBA00022679"/>
    </source>
</evidence>
<dbReference type="Pfam" id="PF22613">
    <property type="entry name" value="Transketolase_C_1"/>
    <property type="match status" value="1"/>
</dbReference>
<feature type="binding site" evidence="12">
    <location>
        <position position="439"/>
    </location>
    <ligand>
        <name>thiamine diphosphate</name>
        <dbReference type="ChEBI" id="CHEBI:58937"/>
    </ligand>
</feature>
<dbReference type="GO" id="GO:0004802">
    <property type="term" value="F:transketolase activity"/>
    <property type="evidence" value="ECO:0007669"/>
    <property type="project" value="UniProtKB-EC"/>
</dbReference>
<dbReference type="FunFam" id="3.40.50.970:FF:000003">
    <property type="entry name" value="Transketolase"/>
    <property type="match status" value="1"/>
</dbReference>
<comment type="cofactor">
    <cofactor evidence="15">
        <name>Mg(2+)</name>
        <dbReference type="ChEBI" id="CHEBI:18420"/>
    </cofactor>
    <cofactor evidence="15">
        <name>Ca(2+)</name>
        <dbReference type="ChEBI" id="CHEBI:29108"/>
    </cofactor>
    <cofactor evidence="15">
        <name>Mn(2+)</name>
        <dbReference type="ChEBI" id="CHEBI:29035"/>
    </cofactor>
    <cofactor evidence="15">
        <name>Co(2+)</name>
        <dbReference type="ChEBI" id="CHEBI:48828"/>
    </cofactor>
    <text evidence="15">Binds 1 Mg(2+) ion per subunit. Can also utilize other divalent metal cations, such as Ca(2+), Mn(2+) and Co(2+).</text>
</comment>
<dbReference type="InterPro" id="IPR029061">
    <property type="entry name" value="THDP-binding"/>
</dbReference>
<dbReference type="CDD" id="cd02012">
    <property type="entry name" value="TPP_TK"/>
    <property type="match status" value="1"/>
</dbReference>
<feature type="binding site" evidence="12">
    <location>
        <position position="159"/>
    </location>
    <ligand>
        <name>thiamine diphosphate</name>
        <dbReference type="ChEBI" id="CHEBI:58937"/>
    </ligand>
</feature>
<evidence type="ECO:0000256" key="1">
    <source>
        <dbReference type="ARBA" id="ARBA00001941"/>
    </source>
</evidence>
<feature type="active site" description="Proton donor" evidence="10">
    <location>
        <position position="413"/>
    </location>
</feature>
<dbReference type="GO" id="GO:0046872">
    <property type="term" value="F:metal ion binding"/>
    <property type="evidence" value="ECO:0007669"/>
    <property type="project" value="UniProtKB-KW"/>
</dbReference>
<accession>A0A061J5L0</accession>
<protein>
    <recommendedName>
        <fullName evidence="4 15">Transketolase</fullName>
        <ecNumber evidence="4 15">2.2.1.1</ecNumber>
    </recommendedName>
</protein>
<feature type="binding site" evidence="11">
    <location>
        <position position="522"/>
    </location>
    <ligand>
        <name>substrate</name>
    </ligand>
</feature>
<evidence type="ECO:0000256" key="6">
    <source>
        <dbReference type="ARBA" id="ARBA00022723"/>
    </source>
</evidence>
<feature type="binding site" evidence="11">
    <location>
        <position position="357"/>
    </location>
    <ligand>
        <name>substrate</name>
    </ligand>
</feature>
<comment type="cofactor">
    <cofactor evidence="13">
        <name>Mg(2+)</name>
        <dbReference type="ChEBI" id="CHEBI:18420"/>
    </cofactor>
    <text evidence="13">Binds 1 Mg(2+) ion per subunit. Can also utilize other divalent metal cations, such as Ca(2+), Mn(2+) and Co(2+).</text>
</comment>
<feature type="binding site" evidence="11">
    <location>
        <position position="29"/>
    </location>
    <ligand>
        <name>substrate</name>
    </ligand>
</feature>
<keyword evidence="15" id="KW-0106">Calcium</keyword>
<dbReference type="SMART" id="SM00861">
    <property type="entry name" value="Transket_pyr"/>
    <property type="match status" value="1"/>
</dbReference>
<feature type="binding site" evidence="12">
    <location>
        <position position="69"/>
    </location>
    <ligand>
        <name>thiamine diphosphate</name>
        <dbReference type="ChEBI" id="CHEBI:58937"/>
    </ligand>
</feature>
<evidence type="ECO:0000256" key="4">
    <source>
        <dbReference type="ARBA" id="ARBA00013152"/>
    </source>
</evidence>
<dbReference type="InterPro" id="IPR049557">
    <property type="entry name" value="Transketolase_CS"/>
</dbReference>
<dbReference type="Proteomes" id="UP000031737">
    <property type="component" value="Unassembled WGS sequence"/>
</dbReference>
<organism evidence="17 18">
    <name type="scientific">Trypanosoma rangeli SC58</name>
    <dbReference type="NCBI Taxonomy" id="429131"/>
    <lineage>
        <taxon>Eukaryota</taxon>
        <taxon>Discoba</taxon>
        <taxon>Euglenozoa</taxon>
        <taxon>Kinetoplastea</taxon>
        <taxon>Metakinetoplastina</taxon>
        <taxon>Trypanosomatida</taxon>
        <taxon>Trypanosomatidae</taxon>
        <taxon>Trypanosoma</taxon>
        <taxon>Herpetosoma</taxon>
    </lineage>
</organism>
<comment type="function">
    <text evidence="15">Catalyzes the transfer of a two-carbon ketol group from a ketose donor to an aldose acceptor, via a covalent intermediate with the cofactor thiamine pyrophosphate.</text>
</comment>
<feature type="binding site" evidence="12">
    <location>
        <begin position="117"/>
        <end position="119"/>
    </location>
    <ligand>
        <name>thiamine diphosphate</name>
        <dbReference type="ChEBI" id="CHEBI:58937"/>
    </ligand>
</feature>
<feature type="binding site" evidence="13">
    <location>
        <position position="188"/>
    </location>
    <ligand>
        <name>Mg(2+)</name>
        <dbReference type="ChEBI" id="CHEBI:18420"/>
    </ligand>
</feature>
<comment type="caution">
    <text evidence="17">The sequence shown here is derived from an EMBL/GenBank/DDBJ whole genome shotgun (WGS) entry which is preliminary data.</text>
</comment>
<feature type="binding site" evidence="11">
    <location>
        <position position="463"/>
    </location>
    <ligand>
        <name>substrate</name>
    </ligand>
</feature>
<dbReference type="PANTHER" id="PTHR43522:SF2">
    <property type="entry name" value="TRANSKETOLASE 1-RELATED"/>
    <property type="match status" value="1"/>
</dbReference>
<keyword evidence="7 13" id="KW-0460">Magnesium</keyword>
<dbReference type="CDD" id="cd07033">
    <property type="entry name" value="TPP_PYR_DXS_TK_like"/>
    <property type="match status" value="1"/>
</dbReference>
<feature type="binding site" evidence="13">
    <location>
        <position position="158"/>
    </location>
    <ligand>
        <name>Mg(2+)</name>
        <dbReference type="ChEBI" id="CHEBI:18420"/>
    </ligand>
</feature>
<dbReference type="AlphaFoldDB" id="A0A061J5L0"/>
<dbReference type="SUPFAM" id="SSF52518">
    <property type="entry name" value="Thiamin diphosphate-binding fold (THDP-binding)"/>
    <property type="match status" value="2"/>
</dbReference>
<evidence type="ECO:0000256" key="10">
    <source>
        <dbReference type="PIRSR" id="PIRSR605478-1"/>
    </source>
</evidence>
<dbReference type="OrthoDB" id="10267175at2759"/>
<dbReference type="Gene3D" id="3.40.50.970">
    <property type="match status" value="2"/>
</dbReference>
<evidence type="ECO:0000256" key="14">
    <source>
        <dbReference type="PIRSR" id="PIRSR605478-5"/>
    </source>
</evidence>
<comment type="similarity">
    <text evidence="2 15">Belongs to the transketolase family.</text>
</comment>
<name>A0A061J5L0_TRYRA</name>
<evidence type="ECO:0000256" key="8">
    <source>
        <dbReference type="ARBA" id="ARBA00023052"/>
    </source>
</evidence>
<evidence type="ECO:0000256" key="13">
    <source>
        <dbReference type="PIRSR" id="PIRSR605478-4"/>
    </source>
</evidence>
<feature type="binding site" evidence="11">
    <location>
        <position position="475"/>
    </location>
    <ligand>
        <name>substrate</name>
    </ligand>
</feature>
<dbReference type="InterPro" id="IPR009014">
    <property type="entry name" value="Transketo_C/PFOR_II"/>
</dbReference>
<evidence type="ECO:0000256" key="2">
    <source>
        <dbReference type="ARBA" id="ARBA00007131"/>
    </source>
</evidence>
<keyword evidence="8 12" id="KW-0786">Thiamine pyrophosphate</keyword>
<keyword evidence="6 13" id="KW-0479">Metal-binding</keyword>
<dbReference type="SUPFAM" id="SSF52922">
    <property type="entry name" value="TK C-terminal domain-like"/>
    <property type="match status" value="1"/>
</dbReference>
<evidence type="ECO:0000313" key="18">
    <source>
        <dbReference type="Proteomes" id="UP000031737"/>
    </source>
</evidence>
<feature type="site" description="Important for catalytic activity" evidence="14">
    <location>
        <position position="29"/>
    </location>
</feature>